<evidence type="ECO:0000256" key="2">
    <source>
        <dbReference type="ARBA" id="ARBA00022617"/>
    </source>
</evidence>
<dbReference type="InterPro" id="IPR051395">
    <property type="entry name" value="Cytochrome_c_Peroxidase/MauG"/>
</dbReference>
<sequence>MINSRFWLVLLPALLFIWFFFKNLGHPPVWSDEELKQIKSLSIIDLKPPPPDPTNLVSDNPQAARLGRELFFDKKLSNTGTIACASCHMPTQHFRDLLPKGFAIGEAQRRTPSIVGGAYSPWHYWDGRKDSQWSQALAPLERPLEHGGNRTYYARYVIENYKDQYDMLFGFAPDLSDSDRFPIHAAPVDDPEWNSAWQNMTVQDRNIINRVFANIGKSIAAYERLLLPGATRFDNYVEAQLTGDENVDFSYDEVEGLRLFIGRAQCIDCHNGPLLTNNEFHNTGIANAEGEIPDKGRVQGVRELLSDPFNCFSEFSDSPNNCSELSFVRAGSELIGAMKTPSLRTLKPPFMHKGQLATLNDVIHHYNEAPSAMIGHNEAKPLNLSRHELQQLKKFLLTLDSSMPIEPRWLITP</sequence>
<dbReference type="AlphaFoldDB" id="A0A520S3D9"/>
<dbReference type="GO" id="GO:0046872">
    <property type="term" value="F:metal ion binding"/>
    <property type="evidence" value="ECO:0007669"/>
    <property type="project" value="UniProtKB-KW"/>
</dbReference>
<protein>
    <submittedName>
        <fullName evidence="8">Cytochrome-c peroxidase</fullName>
    </submittedName>
</protein>
<accession>A0A520S3D9</accession>
<keyword evidence="4" id="KW-0560">Oxidoreductase</keyword>
<keyword evidence="3 6" id="KW-0479">Metal-binding</keyword>
<evidence type="ECO:0000313" key="9">
    <source>
        <dbReference type="Proteomes" id="UP000316199"/>
    </source>
</evidence>
<gene>
    <name evidence="8" type="ORF">EVA68_02900</name>
</gene>
<reference evidence="8 9" key="1">
    <citation type="submission" date="2019-02" db="EMBL/GenBank/DDBJ databases">
        <title>Prokaryotic population dynamics and viral predation in marine succession experiment using metagenomics: the confinement effect.</title>
        <authorList>
            <person name="Haro-Moreno J.M."/>
            <person name="Rodriguez-Valera F."/>
            <person name="Lopez-Perez M."/>
        </authorList>
    </citation>
    <scope>NUCLEOTIDE SEQUENCE [LARGE SCALE GENOMIC DNA]</scope>
    <source>
        <strain evidence="8">MED-G157</strain>
    </source>
</reference>
<dbReference type="GO" id="GO:0020037">
    <property type="term" value="F:heme binding"/>
    <property type="evidence" value="ECO:0007669"/>
    <property type="project" value="InterPro"/>
</dbReference>
<evidence type="ECO:0000259" key="7">
    <source>
        <dbReference type="PROSITE" id="PS51007"/>
    </source>
</evidence>
<keyword evidence="5 6" id="KW-0408">Iron</keyword>
<comment type="subcellular location">
    <subcellularLocation>
        <location evidence="1">Cell envelope</location>
    </subcellularLocation>
</comment>
<dbReference type="PANTHER" id="PTHR30600">
    <property type="entry name" value="CYTOCHROME C PEROXIDASE-RELATED"/>
    <property type="match status" value="1"/>
</dbReference>
<dbReference type="EMBL" id="SHAG01000006">
    <property type="protein sequence ID" value="RZO76985.1"/>
    <property type="molecule type" value="Genomic_DNA"/>
</dbReference>
<dbReference type="SUPFAM" id="SSF46626">
    <property type="entry name" value="Cytochrome c"/>
    <property type="match status" value="2"/>
</dbReference>
<evidence type="ECO:0000313" key="8">
    <source>
        <dbReference type="EMBL" id="RZO76985.1"/>
    </source>
</evidence>
<dbReference type="PROSITE" id="PS51007">
    <property type="entry name" value="CYTC"/>
    <property type="match status" value="1"/>
</dbReference>
<dbReference type="GO" id="GO:0004130">
    <property type="term" value="F:cytochrome-c peroxidase activity"/>
    <property type="evidence" value="ECO:0007669"/>
    <property type="project" value="TreeGrafter"/>
</dbReference>
<keyword evidence="8" id="KW-0575">Peroxidase</keyword>
<dbReference type="GO" id="GO:0030313">
    <property type="term" value="C:cell envelope"/>
    <property type="evidence" value="ECO:0007669"/>
    <property type="project" value="UniProtKB-SubCell"/>
</dbReference>
<dbReference type="InterPro" id="IPR009056">
    <property type="entry name" value="Cyt_c-like_dom"/>
</dbReference>
<comment type="caution">
    <text evidence="8">The sequence shown here is derived from an EMBL/GenBank/DDBJ whole genome shotgun (WGS) entry which is preliminary data.</text>
</comment>
<dbReference type="GO" id="GO:0009055">
    <property type="term" value="F:electron transfer activity"/>
    <property type="evidence" value="ECO:0007669"/>
    <property type="project" value="InterPro"/>
</dbReference>
<dbReference type="Gene3D" id="1.10.760.10">
    <property type="entry name" value="Cytochrome c-like domain"/>
    <property type="match status" value="2"/>
</dbReference>
<evidence type="ECO:0000256" key="3">
    <source>
        <dbReference type="ARBA" id="ARBA00022723"/>
    </source>
</evidence>
<evidence type="ECO:0000256" key="6">
    <source>
        <dbReference type="PROSITE-ProRule" id="PRU00433"/>
    </source>
</evidence>
<dbReference type="Pfam" id="PF03150">
    <property type="entry name" value="CCP_MauG"/>
    <property type="match status" value="1"/>
</dbReference>
<proteinExistence type="predicted"/>
<dbReference type="InterPro" id="IPR004852">
    <property type="entry name" value="Di-haem_cyt_c_peroxidsae"/>
</dbReference>
<dbReference type="Proteomes" id="UP000316199">
    <property type="component" value="Unassembled WGS sequence"/>
</dbReference>
<keyword evidence="2 6" id="KW-0349">Heme</keyword>
<dbReference type="InterPro" id="IPR036909">
    <property type="entry name" value="Cyt_c-like_dom_sf"/>
</dbReference>
<evidence type="ECO:0000256" key="1">
    <source>
        <dbReference type="ARBA" id="ARBA00004196"/>
    </source>
</evidence>
<evidence type="ECO:0000256" key="4">
    <source>
        <dbReference type="ARBA" id="ARBA00023002"/>
    </source>
</evidence>
<name>A0A520S3D9_9GAMM</name>
<feature type="domain" description="Cytochrome c" evidence="7">
    <location>
        <begin position="251"/>
        <end position="400"/>
    </location>
</feature>
<organism evidence="8 9">
    <name type="scientific">OM182 bacterium</name>
    <dbReference type="NCBI Taxonomy" id="2510334"/>
    <lineage>
        <taxon>Bacteria</taxon>
        <taxon>Pseudomonadati</taxon>
        <taxon>Pseudomonadota</taxon>
        <taxon>Gammaproteobacteria</taxon>
        <taxon>OMG group</taxon>
        <taxon>OM182 clade</taxon>
    </lineage>
</organism>
<evidence type="ECO:0000256" key="5">
    <source>
        <dbReference type="ARBA" id="ARBA00023004"/>
    </source>
</evidence>